<evidence type="ECO:0000256" key="5">
    <source>
        <dbReference type="HAMAP-Rule" id="MF_01813"/>
    </source>
</evidence>
<comment type="caution">
    <text evidence="7">The sequence shown here is derived from an EMBL/GenBank/DDBJ whole genome shotgun (WGS) entry which is preliminary data.</text>
</comment>
<name>A0A7W8C634_9BACT</name>
<evidence type="ECO:0000256" key="3">
    <source>
        <dbReference type="ARBA" id="ARBA00022679"/>
    </source>
</evidence>
<proteinExistence type="inferred from homology"/>
<dbReference type="InterPro" id="IPR004033">
    <property type="entry name" value="UbiE/COQ5_MeTrFase"/>
</dbReference>
<dbReference type="PROSITE" id="PS51608">
    <property type="entry name" value="SAM_MT_UBIE"/>
    <property type="match status" value="1"/>
</dbReference>
<feature type="compositionally biased region" description="Low complexity" evidence="6">
    <location>
        <begin position="14"/>
        <end position="24"/>
    </location>
</feature>
<feature type="region of interest" description="Disordered" evidence="6">
    <location>
        <begin position="1"/>
        <end position="26"/>
    </location>
</feature>
<dbReference type="GO" id="GO:0032259">
    <property type="term" value="P:methylation"/>
    <property type="evidence" value="ECO:0007669"/>
    <property type="project" value="UniProtKB-KW"/>
</dbReference>
<feature type="binding site" evidence="5">
    <location>
        <position position="80"/>
    </location>
    <ligand>
        <name>S-adenosyl-L-methionine</name>
        <dbReference type="ChEBI" id="CHEBI:59789"/>
    </ligand>
</feature>
<dbReference type="AlphaFoldDB" id="A0A7W8C634"/>
<evidence type="ECO:0000313" key="8">
    <source>
        <dbReference type="Proteomes" id="UP000539075"/>
    </source>
</evidence>
<dbReference type="InterPro" id="IPR029063">
    <property type="entry name" value="SAM-dependent_MTases_sf"/>
</dbReference>
<comment type="pathway">
    <text evidence="5">Quinol/quinone metabolism; menaquinone biosynthesis; menaquinol from 1,4-dihydroxy-2-naphthoate: step 2/2.</text>
</comment>
<protein>
    <recommendedName>
        <fullName evidence="5">Demethylmenaquinone methyltransferase</fullName>
        <ecNumber evidence="5">2.1.1.163</ecNumber>
    </recommendedName>
</protein>
<accession>A0A7W8C634</accession>
<dbReference type="PROSITE" id="PS01184">
    <property type="entry name" value="UBIE_2"/>
    <property type="match status" value="1"/>
</dbReference>
<dbReference type="GO" id="GO:0006744">
    <property type="term" value="P:ubiquinone biosynthetic process"/>
    <property type="evidence" value="ECO:0007669"/>
    <property type="project" value="UniProtKB-UniPathway"/>
</dbReference>
<dbReference type="Gene3D" id="3.40.50.150">
    <property type="entry name" value="Vaccinia Virus protein VP39"/>
    <property type="match status" value="1"/>
</dbReference>
<dbReference type="Proteomes" id="UP000539075">
    <property type="component" value="Unassembled WGS sequence"/>
</dbReference>
<dbReference type="GO" id="GO:0043770">
    <property type="term" value="F:demethylmenaquinone methyltransferase activity"/>
    <property type="evidence" value="ECO:0007669"/>
    <property type="project" value="UniProtKB-UniRule"/>
</dbReference>
<comment type="caution">
    <text evidence="5">Lacks conserved residue(s) required for the propagation of feature annotation.</text>
</comment>
<organism evidence="7 8">
    <name type="scientific">Desulfovibrio intestinalis</name>
    <dbReference type="NCBI Taxonomy" id="58621"/>
    <lineage>
        <taxon>Bacteria</taxon>
        <taxon>Pseudomonadati</taxon>
        <taxon>Thermodesulfobacteriota</taxon>
        <taxon>Desulfovibrionia</taxon>
        <taxon>Desulfovibrionales</taxon>
        <taxon>Desulfovibrionaceae</taxon>
        <taxon>Desulfovibrio</taxon>
    </lineage>
</organism>
<dbReference type="GO" id="GO:0009234">
    <property type="term" value="P:menaquinone biosynthetic process"/>
    <property type="evidence" value="ECO:0007669"/>
    <property type="project" value="UniProtKB-UniRule"/>
</dbReference>
<evidence type="ECO:0000256" key="1">
    <source>
        <dbReference type="ARBA" id="ARBA00022428"/>
    </source>
</evidence>
<evidence type="ECO:0000256" key="4">
    <source>
        <dbReference type="ARBA" id="ARBA00022691"/>
    </source>
</evidence>
<dbReference type="EC" id="2.1.1.163" evidence="5"/>
<keyword evidence="4 5" id="KW-0949">S-adenosyl-L-methionine</keyword>
<feature type="binding site" evidence="5">
    <location>
        <begin position="127"/>
        <end position="128"/>
    </location>
    <ligand>
        <name>S-adenosyl-L-methionine</name>
        <dbReference type="ChEBI" id="CHEBI:59789"/>
    </ligand>
</feature>
<dbReference type="PROSITE" id="PS01183">
    <property type="entry name" value="UBIE_1"/>
    <property type="match status" value="1"/>
</dbReference>
<evidence type="ECO:0000256" key="2">
    <source>
        <dbReference type="ARBA" id="ARBA00022603"/>
    </source>
</evidence>
<dbReference type="PANTHER" id="PTHR43591">
    <property type="entry name" value="METHYLTRANSFERASE"/>
    <property type="match status" value="1"/>
</dbReference>
<dbReference type="HAMAP" id="MF_01813">
    <property type="entry name" value="MenG_UbiE_methyltr"/>
    <property type="match status" value="1"/>
</dbReference>
<dbReference type="SUPFAM" id="SSF53335">
    <property type="entry name" value="S-adenosyl-L-methionine-dependent methyltransferases"/>
    <property type="match status" value="1"/>
</dbReference>
<comment type="similarity">
    <text evidence="5">Belongs to the class I-like SAM-binding methyltransferase superfamily. MenG/UbiE family.</text>
</comment>
<keyword evidence="8" id="KW-1185">Reference proteome</keyword>
<dbReference type="NCBIfam" id="TIGR01934">
    <property type="entry name" value="MenG_MenH_UbiE"/>
    <property type="match status" value="1"/>
</dbReference>
<comment type="catalytic activity">
    <reaction evidence="5">
        <text>a 2-demethylmenaquinol + S-adenosyl-L-methionine = a menaquinol + S-adenosyl-L-homocysteine + H(+)</text>
        <dbReference type="Rhea" id="RHEA:42640"/>
        <dbReference type="Rhea" id="RHEA-COMP:9539"/>
        <dbReference type="Rhea" id="RHEA-COMP:9563"/>
        <dbReference type="ChEBI" id="CHEBI:15378"/>
        <dbReference type="ChEBI" id="CHEBI:18151"/>
        <dbReference type="ChEBI" id="CHEBI:55437"/>
        <dbReference type="ChEBI" id="CHEBI:57856"/>
        <dbReference type="ChEBI" id="CHEBI:59789"/>
        <dbReference type="EC" id="2.1.1.163"/>
    </reaction>
</comment>
<dbReference type="CDD" id="cd02440">
    <property type="entry name" value="AdoMet_MTases"/>
    <property type="match status" value="1"/>
</dbReference>
<comment type="function">
    <text evidence="5">Methyltransferase required for the conversion of demethylmenaquinol (DMKH2) to menaquinol (MKH2).</text>
</comment>
<dbReference type="PANTHER" id="PTHR43591:SF24">
    <property type="entry name" value="2-METHOXY-6-POLYPRENYL-1,4-BENZOQUINOL METHYLASE, MITOCHONDRIAL"/>
    <property type="match status" value="1"/>
</dbReference>
<keyword evidence="1 5" id="KW-0474">Menaquinone biosynthesis</keyword>
<reference evidence="7 8" key="1">
    <citation type="submission" date="2020-08" db="EMBL/GenBank/DDBJ databases">
        <title>Genomic Encyclopedia of Type Strains, Phase IV (KMG-IV): sequencing the most valuable type-strain genomes for metagenomic binning, comparative biology and taxonomic classification.</title>
        <authorList>
            <person name="Goeker M."/>
        </authorList>
    </citation>
    <scope>NUCLEOTIDE SEQUENCE [LARGE SCALE GENOMIC DNA]</scope>
    <source>
        <strain evidence="7 8">DSM 11275</strain>
    </source>
</reference>
<dbReference type="EMBL" id="JACHGO010000008">
    <property type="protein sequence ID" value="MBB5144450.1"/>
    <property type="molecule type" value="Genomic_DNA"/>
</dbReference>
<dbReference type="InterPro" id="IPR023576">
    <property type="entry name" value="UbiE/COQ5_MeTrFase_CS"/>
</dbReference>
<dbReference type="UniPathway" id="UPA00079">
    <property type="reaction ID" value="UER00169"/>
</dbReference>
<keyword evidence="3 5" id="KW-0808">Transferase</keyword>
<dbReference type="UniPathway" id="UPA00232"/>
<keyword evidence="2 5" id="KW-0489">Methyltransferase</keyword>
<sequence>MDSSQNSRQEGGHAPAAAPQSAPRPTHDAAVAGMFGRIVRFYDLLNRVLSLGLDQYWRKVLARNVRLGDTGVVLDLAAGTLDVSLAIRRQHPTAIVPALDFCPPMLVQGTRKLKGDNTRCILPVAADAKRLPLPDASVDCLTIAFGIRNIIPREAAFAEMLRVLRPGGRACILEFGSGRERIWGGLYNVYLNFLLPRVGRLFSKDPAAYGYLADTIRAFPSAIELEKEMRKAGFSKAWYQKLTSGIVCLHVGEKAK</sequence>
<evidence type="ECO:0000313" key="7">
    <source>
        <dbReference type="EMBL" id="MBB5144450.1"/>
    </source>
</evidence>
<feature type="binding site" evidence="5">
    <location>
        <position position="100"/>
    </location>
    <ligand>
        <name>S-adenosyl-L-methionine</name>
        <dbReference type="ChEBI" id="CHEBI:59789"/>
    </ligand>
</feature>
<gene>
    <name evidence="5" type="primary">menG</name>
    <name evidence="7" type="ORF">HNQ38_002565</name>
</gene>
<dbReference type="Pfam" id="PF01209">
    <property type="entry name" value="Ubie_methyltran"/>
    <property type="match status" value="1"/>
</dbReference>
<evidence type="ECO:0000256" key="6">
    <source>
        <dbReference type="SAM" id="MobiDB-lite"/>
    </source>
</evidence>